<dbReference type="Pfam" id="PF02926">
    <property type="entry name" value="THUMP"/>
    <property type="match status" value="1"/>
</dbReference>
<keyword evidence="2" id="KW-0808">Transferase</keyword>
<dbReference type="eggNOG" id="ENOG502QTIB">
    <property type="taxonomic scope" value="Eukaryota"/>
</dbReference>
<dbReference type="Pfam" id="PF01170">
    <property type="entry name" value="UPF0020"/>
    <property type="match status" value="1"/>
</dbReference>
<name>A0A0D3JLB9_EMIH1</name>
<evidence type="ECO:0000256" key="1">
    <source>
        <dbReference type="ARBA" id="ARBA00022603"/>
    </source>
</evidence>
<dbReference type="OMA" id="YFATCIP"/>
<evidence type="ECO:0000256" key="2">
    <source>
        <dbReference type="ARBA" id="ARBA00022679"/>
    </source>
</evidence>
<dbReference type="InterPro" id="IPR002052">
    <property type="entry name" value="DNA_methylase_N6_adenine_CS"/>
</dbReference>
<evidence type="ECO:0000259" key="4">
    <source>
        <dbReference type="PROSITE" id="PS51165"/>
    </source>
</evidence>
<organism evidence="5 6">
    <name type="scientific">Emiliania huxleyi (strain CCMP1516)</name>
    <dbReference type="NCBI Taxonomy" id="280463"/>
    <lineage>
        <taxon>Eukaryota</taxon>
        <taxon>Haptista</taxon>
        <taxon>Haptophyta</taxon>
        <taxon>Prymnesiophyceae</taxon>
        <taxon>Isochrysidales</taxon>
        <taxon>Noelaerhabdaceae</taxon>
        <taxon>Emiliania</taxon>
    </lineage>
</organism>
<proteinExistence type="predicted"/>
<keyword evidence="6" id="KW-1185">Reference proteome</keyword>
<dbReference type="AlphaFoldDB" id="A0A0D3JLB9"/>
<feature type="domain" description="THUMP" evidence="4">
    <location>
        <begin position="62"/>
        <end position="175"/>
    </location>
</feature>
<sequence length="404" mass="42848">MLLALSHLSAALSAAPRPSTYFATTLGGLEPVLAAELSSPEIGASAVSCGRLGVHFEGGPEVGARAVLWSRTALRVMELLERREAVHTQASLYDFARAVRWSEVVASEQQTLSVGAGGGGEPLTHTHFSALTVKNAACDALREERGWRPSVDRAEPDVPLHLHVHRGEARLYRVLSGAGSLHRRGYRSGEAVHKAAMKESLAAAMLLHAGYDGTSPLCDPMCGSGTLLVEAALIATRTAPGLLRASPPPLVKWGGGRHAAAWEEAWEEAVAEARAVRRDAAPAPIMANEVHPGALALARRSAAAAGVEALIDFSHGCCSEYVPPHAPSLVVSNPPWGGRLDADGAADSWAVLGEWLKREGREGRAAAHLLSGSRELTRHLRLRASSRTPVEQAGDSLRILRYDL</sequence>
<evidence type="ECO:0000313" key="6">
    <source>
        <dbReference type="Proteomes" id="UP000013827"/>
    </source>
</evidence>
<dbReference type="Proteomes" id="UP000013827">
    <property type="component" value="Unassembled WGS sequence"/>
</dbReference>
<dbReference type="PANTHER" id="PTHR47313">
    <property type="entry name" value="RIBOSOMAL RNA LARGE SUBUNIT METHYLTRANSFERASE K/L"/>
    <property type="match status" value="1"/>
</dbReference>
<dbReference type="EnsemblProtists" id="EOD24304">
    <property type="protein sequence ID" value="EOD24304"/>
    <property type="gene ID" value="EMIHUDRAFT_74188"/>
</dbReference>
<dbReference type="GO" id="GO:0043527">
    <property type="term" value="C:tRNA methyltransferase complex"/>
    <property type="evidence" value="ECO:0007669"/>
    <property type="project" value="UniProtKB-ARBA"/>
</dbReference>
<dbReference type="PaxDb" id="2903-EOD24304"/>
<dbReference type="PANTHER" id="PTHR47313:SF1">
    <property type="entry name" value="RIBOSOMAL RNA LARGE SUBUNIT METHYLTRANSFERASE K_L"/>
    <property type="match status" value="1"/>
</dbReference>
<keyword evidence="1" id="KW-0489">Methyltransferase</keyword>
<dbReference type="SUPFAM" id="SSF53335">
    <property type="entry name" value="S-adenosyl-L-methionine-dependent methyltransferases"/>
    <property type="match status" value="1"/>
</dbReference>
<evidence type="ECO:0000256" key="3">
    <source>
        <dbReference type="PROSITE-ProRule" id="PRU00529"/>
    </source>
</evidence>
<dbReference type="HOGENOM" id="CLU_032119_3_0_1"/>
<dbReference type="Gene3D" id="3.40.50.150">
    <property type="entry name" value="Vaccinia Virus protein VP39"/>
    <property type="match status" value="1"/>
</dbReference>
<dbReference type="GO" id="GO:0003723">
    <property type="term" value="F:RNA binding"/>
    <property type="evidence" value="ECO:0007669"/>
    <property type="project" value="UniProtKB-UniRule"/>
</dbReference>
<protein>
    <recommendedName>
        <fullName evidence="4">THUMP domain-containing protein</fullName>
    </recommendedName>
</protein>
<dbReference type="Pfam" id="PF22020">
    <property type="entry name" value="RlmL_1st"/>
    <property type="match status" value="1"/>
</dbReference>
<dbReference type="KEGG" id="ehx:EMIHUDRAFT_74188"/>
<dbReference type="InterPro" id="IPR004114">
    <property type="entry name" value="THUMP_dom"/>
</dbReference>
<dbReference type="CDD" id="cd11715">
    <property type="entry name" value="THUMP_AdoMetMT"/>
    <property type="match status" value="1"/>
</dbReference>
<reference evidence="6" key="1">
    <citation type="journal article" date="2013" name="Nature">
        <title>Pan genome of the phytoplankton Emiliania underpins its global distribution.</title>
        <authorList>
            <person name="Read B.A."/>
            <person name="Kegel J."/>
            <person name="Klute M.J."/>
            <person name="Kuo A."/>
            <person name="Lefebvre S.C."/>
            <person name="Maumus F."/>
            <person name="Mayer C."/>
            <person name="Miller J."/>
            <person name="Monier A."/>
            <person name="Salamov A."/>
            <person name="Young J."/>
            <person name="Aguilar M."/>
            <person name="Claverie J.M."/>
            <person name="Frickenhaus S."/>
            <person name="Gonzalez K."/>
            <person name="Herman E.K."/>
            <person name="Lin Y.C."/>
            <person name="Napier J."/>
            <person name="Ogata H."/>
            <person name="Sarno A.F."/>
            <person name="Shmutz J."/>
            <person name="Schroeder D."/>
            <person name="de Vargas C."/>
            <person name="Verret F."/>
            <person name="von Dassow P."/>
            <person name="Valentin K."/>
            <person name="Van de Peer Y."/>
            <person name="Wheeler G."/>
            <person name="Dacks J.B."/>
            <person name="Delwiche C.F."/>
            <person name="Dyhrman S.T."/>
            <person name="Glockner G."/>
            <person name="John U."/>
            <person name="Richards T."/>
            <person name="Worden A.Z."/>
            <person name="Zhang X."/>
            <person name="Grigoriev I.V."/>
            <person name="Allen A.E."/>
            <person name="Bidle K."/>
            <person name="Borodovsky M."/>
            <person name="Bowler C."/>
            <person name="Brownlee C."/>
            <person name="Cock J.M."/>
            <person name="Elias M."/>
            <person name="Gladyshev V.N."/>
            <person name="Groth M."/>
            <person name="Guda C."/>
            <person name="Hadaegh A."/>
            <person name="Iglesias-Rodriguez M.D."/>
            <person name="Jenkins J."/>
            <person name="Jones B.M."/>
            <person name="Lawson T."/>
            <person name="Leese F."/>
            <person name="Lindquist E."/>
            <person name="Lobanov A."/>
            <person name="Lomsadze A."/>
            <person name="Malik S.B."/>
            <person name="Marsh M.E."/>
            <person name="Mackinder L."/>
            <person name="Mock T."/>
            <person name="Mueller-Roeber B."/>
            <person name="Pagarete A."/>
            <person name="Parker M."/>
            <person name="Probert I."/>
            <person name="Quesneville H."/>
            <person name="Raines C."/>
            <person name="Rensing S.A."/>
            <person name="Riano-Pachon D.M."/>
            <person name="Richier S."/>
            <person name="Rokitta S."/>
            <person name="Shiraiwa Y."/>
            <person name="Soanes D.M."/>
            <person name="van der Giezen M."/>
            <person name="Wahlund T.M."/>
            <person name="Williams B."/>
            <person name="Wilson W."/>
            <person name="Wolfe G."/>
            <person name="Wurch L.L."/>
        </authorList>
    </citation>
    <scope>NUCLEOTIDE SEQUENCE</scope>
</reference>
<dbReference type="Gene3D" id="3.30.2130.30">
    <property type="match status" value="1"/>
</dbReference>
<dbReference type="PROSITE" id="PS00092">
    <property type="entry name" value="N6_MTASE"/>
    <property type="match status" value="1"/>
</dbReference>
<dbReference type="STRING" id="2903.R1ETU6"/>
<dbReference type="GeneID" id="17269880"/>
<dbReference type="SMART" id="SM00981">
    <property type="entry name" value="THUMP"/>
    <property type="match status" value="1"/>
</dbReference>
<evidence type="ECO:0000313" key="5">
    <source>
        <dbReference type="EnsemblProtists" id="EOD24304"/>
    </source>
</evidence>
<dbReference type="GO" id="GO:0070043">
    <property type="term" value="F:rRNA (guanine-N7-)-methyltransferase activity"/>
    <property type="evidence" value="ECO:0007669"/>
    <property type="project" value="TreeGrafter"/>
</dbReference>
<dbReference type="InterPro" id="IPR054170">
    <property type="entry name" value="RlmL_1st"/>
</dbReference>
<accession>A0A0D3JLB9</accession>
<dbReference type="InterPro" id="IPR000241">
    <property type="entry name" value="RlmKL-like_Mtase"/>
</dbReference>
<reference evidence="5" key="2">
    <citation type="submission" date="2024-10" db="UniProtKB">
        <authorList>
            <consortium name="EnsemblProtists"/>
        </authorList>
    </citation>
    <scope>IDENTIFICATION</scope>
</reference>
<dbReference type="GO" id="GO:0008990">
    <property type="term" value="F:rRNA (guanine-N2-)-methyltransferase activity"/>
    <property type="evidence" value="ECO:0007669"/>
    <property type="project" value="TreeGrafter"/>
</dbReference>
<dbReference type="PROSITE" id="PS51165">
    <property type="entry name" value="THUMP"/>
    <property type="match status" value="1"/>
</dbReference>
<keyword evidence="3" id="KW-0694">RNA-binding</keyword>
<dbReference type="RefSeq" id="XP_005776733.1">
    <property type="nucleotide sequence ID" value="XM_005776676.1"/>
</dbReference>
<dbReference type="InterPro" id="IPR029063">
    <property type="entry name" value="SAM-dependent_MTases_sf"/>
</dbReference>